<proteinExistence type="predicted"/>
<accession>A0A7J4XDV4</accession>
<dbReference type="Proteomes" id="UP000422221">
    <property type="component" value="Unassembled WGS sequence"/>
</dbReference>
<gene>
    <name evidence="1" type="ORF">F3F73_19800</name>
</gene>
<reference evidence="1 2" key="1">
    <citation type="journal article" date="2019" name="Nat. Med.">
        <title>A library of human gut bacterial isolates paired with longitudinal multiomics data enables mechanistic microbiome research.</title>
        <authorList>
            <person name="Poyet M."/>
            <person name="Groussin M."/>
            <person name="Gibbons S.M."/>
            <person name="Avila-Pacheco J."/>
            <person name="Jiang X."/>
            <person name="Kearney S.M."/>
            <person name="Perrotta A.R."/>
            <person name="Berdy B."/>
            <person name="Zhao S."/>
            <person name="Lieberman T.D."/>
            <person name="Swanson P.K."/>
            <person name="Smith M."/>
            <person name="Roesemann S."/>
            <person name="Alexander J.E."/>
            <person name="Rich S.A."/>
            <person name="Livny J."/>
            <person name="Vlamakis H."/>
            <person name="Clish C."/>
            <person name="Bullock K."/>
            <person name="Deik A."/>
            <person name="Scott J."/>
            <person name="Pierce K.A."/>
            <person name="Xavier R.J."/>
            <person name="Alm E.J."/>
        </authorList>
    </citation>
    <scope>NUCLEOTIDE SEQUENCE [LARGE SCALE GENOMIC DNA]</scope>
    <source>
        <strain evidence="1 2">BIOML-A10</strain>
    </source>
</reference>
<protein>
    <submittedName>
        <fullName evidence="1">Uncharacterized protein</fullName>
    </submittedName>
</protein>
<name>A0A7J4XDV4_9BACE</name>
<organism evidence="1 2">
    <name type="scientific">Bacteroides salyersiae</name>
    <dbReference type="NCBI Taxonomy" id="291644"/>
    <lineage>
        <taxon>Bacteria</taxon>
        <taxon>Pseudomonadati</taxon>
        <taxon>Bacteroidota</taxon>
        <taxon>Bacteroidia</taxon>
        <taxon>Bacteroidales</taxon>
        <taxon>Bacteroidaceae</taxon>
        <taxon>Bacteroides</taxon>
    </lineage>
</organism>
<dbReference type="AlphaFoldDB" id="A0A7J4XDV4"/>
<evidence type="ECO:0000313" key="1">
    <source>
        <dbReference type="EMBL" id="KAA3759088.1"/>
    </source>
</evidence>
<evidence type="ECO:0000313" key="2">
    <source>
        <dbReference type="Proteomes" id="UP000422221"/>
    </source>
</evidence>
<dbReference type="RefSeq" id="WP_130059750.1">
    <property type="nucleotide sequence ID" value="NZ_JADNPJ010000026.1"/>
</dbReference>
<sequence>MNLKYYLGLLFWIPVMVQSQNASVTVSHERSAKGEVTFYADNTSYSPFTVALTFTRLSGTSSFQEGETYKSTAKHGRTRLIVLRPVSENEGIGFAYRFNTAKGDFRTKTDTNFVYPQKNTLKSCRL</sequence>
<comment type="caution">
    <text evidence="1">The sequence shown here is derived from an EMBL/GenBank/DDBJ whole genome shotgun (WGS) entry which is preliminary data.</text>
</comment>
<dbReference type="EMBL" id="VWMK01000024">
    <property type="protein sequence ID" value="KAA3759088.1"/>
    <property type="molecule type" value="Genomic_DNA"/>
</dbReference>